<sequence length="58" mass="6390">PVTVGELDRFGKQIVWSDRDRPVAQSDPAGAAPPLGWESIARIGREERMIPGYSIFPP</sequence>
<name>X1HKV1_9ZZZZ</name>
<proteinExistence type="predicted"/>
<protein>
    <submittedName>
        <fullName evidence="1">Uncharacterized protein</fullName>
    </submittedName>
</protein>
<gene>
    <name evidence="1" type="ORF">S03H2_27069</name>
</gene>
<dbReference type="EMBL" id="BARU01016026">
    <property type="protein sequence ID" value="GAH57685.1"/>
    <property type="molecule type" value="Genomic_DNA"/>
</dbReference>
<feature type="non-terminal residue" evidence="1">
    <location>
        <position position="1"/>
    </location>
</feature>
<organism evidence="1">
    <name type="scientific">marine sediment metagenome</name>
    <dbReference type="NCBI Taxonomy" id="412755"/>
    <lineage>
        <taxon>unclassified sequences</taxon>
        <taxon>metagenomes</taxon>
        <taxon>ecological metagenomes</taxon>
    </lineage>
</organism>
<reference evidence="1" key="1">
    <citation type="journal article" date="2014" name="Front. Microbiol.">
        <title>High frequency of phylogenetically diverse reductive dehalogenase-homologous genes in deep subseafloor sedimentary metagenomes.</title>
        <authorList>
            <person name="Kawai M."/>
            <person name="Futagami T."/>
            <person name="Toyoda A."/>
            <person name="Takaki Y."/>
            <person name="Nishi S."/>
            <person name="Hori S."/>
            <person name="Arai W."/>
            <person name="Tsubouchi T."/>
            <person name="Morono Y."/>
            <person name="Uchiyama I."/>
            <person name="Ito T."/>
            <person name="Fujiyama A."/>
            <person name="Inagaki F."/>
            <person name="Takami H."/>
        </authorList>
    </citation>
    <scope>NUCLEOTIDE SEQUENCE</scope>
    <source>
        <strain evidence="1">Expedition CK06-06</strain>
    </source>
</reference>
<accession>X1HKV1</accession>
<comment type="caution">
    <text evidence="1">The sequence shown here is derived from an EMBL/GenBank/DDBJ whole genome shotgun (WGS) entry which is preliminary data.</text>
</comment>
<dbReference type="AlphaFoldDB" id="X1HKV1"/>
<evidence type="ECO:0000313" key="1">
    <source>
        <dbReference type="EMBL" id="GAH57685.1"/>
    </source>
</evidence>
<feature type="non-terminal residue" evidence="1">
    <location>
        <position position="58"/>
    </location>
</feature>